<evidence type="ECO:0000313" key="1">
    <source>
        <dbReference type="EMBL" id="CAF4962819.1"/>
    </source>
</evidence>
<proteinExistence type="predicted"/>
<dbReference type="EMBL" id="CAJOBR010024763">
    <property type="protein sequence ID" value="CAF4962819.1"/>
    <property type="molecule type" value="Genomic_DNA"/>
</dbReference>
<protein>
    <submittedName>
        <fullName evidence="1">Uncharacterized protein</fullName>
    </submittedName>
</protein>
<organism evidence="1 2">
    <name type="scientific">Rotaria socialis</name>
    <dbReference type="NCBI Taxonomy" id="392032"/>
    <lineage>
        <taxon>Eukaryota</taxon>
        <taxon>Metazoa</taxon>
        <taxon>Spiralia</taxon>
        <taxon>Gnathifera</taxon>
        <taxon>Rotifera</taxon>
        <taxon>Eurotatoria</taxon>
        <taxon>Bdelloidea</taxon>
        <taxon>Philodinida</taxon>
        <taxon>Philodinidae</taxon>
        <taxon>Rotaria</taxon>
    </lineage>
</organism>
<feature type="non-terminal residue" evidence="1">
    <location>
        <position position="1"/>
    </location>
</feature>
<dbReference type="Proteomes" id="UP000663848">
    <property type="component" value="Unassembled WGS sequence"/>
</dbReference>
<comment type="caution">
    <text evidence="1">The sequence shown here is derived from an EMBL/GenBank/DDBJ whole genome shotgun (WGS) entry which is preliminary data.</text>
</comment>
<evidence type="ECO:0000313" key="2">
    <source>
        <dbReference type="Proteomes" id="UP000663848"/>
    </source>
</evidence>
<gene>
    <name evidence="1" type="ORF">QYT958_LOCUS34442</name>
</gene>
<accession>A0A821YM17</accession>
<dbReference type="AlphaFoldDB" id="A0A821YM17"/>
<name>A0A821YM17_9BILA</name>
<reference evidence="1" key="1">
    <citation type="submission" date="2021-02" db="EMBL/GenBank/DDBJ databases">
        <authorList>
            <person name="Nowell W R."/>
        </authorList>
    </citation>
    <scope>NUCLEOTIDE SEQUENCE</scope>
</reference>
<sequence length="56" mass="5656">MLLQQVRVAGVVEDISPPTDGVVSTVGLSSSFSQESSFDSNGSVSVAELTNLLGGS</sequence>